<reference evidence="2" key="1">
    <citation type="submission" date="2022-10" db="EMBL/GenBank/DDBJ databases">
        <title>Puccinia triticina Genome sequencing and assembly.</title>
        <authorList>
            <person name="Li C."/>
        </authorList>
    </citation>
    <scope>NUCLEOTIDE SEQUENCE</scope>
    <source>
        <strain evidence="2">Pt15</strain>
    </source>
</reference>
<accession>A0ABY7CVI9</accession>
<keyword evidence="3" id="KW-1185">Reference proteome</keyword>
<gene>
    <name evidence="2" type="ORF">PtA15_11A11</name>
</gene>
<evidence type="ECO:0000313" key="3">
    <source>
        <dbReference type="Proteomes" id="UP001164743"/>
    </source>
</evidence>
<dbReference type="Proteomes" id="UP001164743">
    <property type="component" value="Chromosome 11A"/>
</dbReference>
<dbReference type="RefSeq" id="XP_053024879.1">
    <property type="nucleotide sequence ID" value="XM_053160996.1"/>
</dbReference>
<feature type="region of interest" description="Disordered" evidence="1">
    <location>
        <begin position="1"/>
        <end position="26"/>
    </location>
</feature>
<sequence>MSCLLDNANPAMRTRAQRASDTRQKQVSAEPCCLESHVDYGFAWIRDMEATQTAALAAPISAKEDPDNLSIYAGIMCK</sequence>
<organism evidence="2 3">
    <name type="scientific">Puccinia triticina</name>
    <dbReference type="NCBI Taxonomy" id="208348"/>
    <lineage>
        <taxon>Eukaryota</taxon>
        <taxon>Fungi</taxon>
        <taxon>Dikarya</taxon>
        <taxon>Basidiomycota</taxon>
        <taxon>Pucciniomycotina</taxon>
        <taxon>Pucciniomycetes</taxon>
        <taxon>Pucciniales</taxon>
        <taxon>Pucciniaceae</taxon>
        <taxon>Puccinia</taxon>
    </lineage>
</organism>
<dbReference type="GeneID" id="77801880"/>
<dbReference type="EMBL" id="CP110431">
    <property type="protein sequence ID" value="WAQ89324.1"/>
    <property type="molecule type" value="Genomic_DNA"/>
</dbReference>
<name>A0ABY7CVI9_9BASI</name>
<evidence type="ECO:0000256" key="1">
    <source>
        <dbReference type="SAM" id="MobiDB-lite"/>
    </source>
</evidence>
<proteinExistence type="predicted"/>
<protein>
    <submittedName>
        <fullName evidence="2">Uncharacterized protein</fullName>
    </submittedName>
</protein>
<evidence type="ECO:0000313" key="2">
    <source>
        <dbReference type="EMBL" id="WAQ89324.1"/>
    </source>
</evidence>